<feature type="compositionally biased region" description="Polar residues" evidence="1">
    <location>
        <begin position="29"/>
        <end position="47"/>
    </location>
</feature>
<dbReference type="OrthoDB" id="4206979at2759"/>
<dbReference type="EMBL" id="ML732324">
    <property type="protein sequence ID" value="KAB8069856.1"/>
    <property type="molecule type" value="Genomic_DNA"/>
</dbReference>
<accession>A0A5N5WMT0</accession>
<reference evidence="2 3" key="1">
    <citation type="submission" date="2019-04" db="EMBL/GenBank/DDBJ databases">
        <title>Friends and foes A comparative genomics study of 23 Aspergillus species from section Flavi.</title>
        <authorList>
            <consortium name="DOE Joint Genome Institute"/>
            <person name="Kjaerbolling I."/>
            <person name="Vesth T."/>
            <person name="Frisvad J.C."/>
            <person name="Nybo J.L."/>
            <person name="Theobald S."/>
            <person name="Kildgaard S."/>
            <person name="Isbrandt T."/>
            <person name="Kuo A."/>
            <person name="Sato A."/>
            <person name="Lyhne E.K."/>
            <person name="Kogle M.E."/>
            <person name="Wiebenga A."/>
            <person name="Kun R.S."/>
            <person name="Lubbers R.J."/>
            <person name="Makela M.R."/>
            <person name="Barry K."/>
            <person name="Chovatia M."/>
            <person name="Clum A."/>
            <person name="Daum C."/>
            <person name="Haridas S."/>
            <person name="He G."/>
            <person name="LaButti K."/>
            <person name="Lipzen A."/>
            <person name="Mondo S."/>
            <person name="Riley R."/>
            <person name="Salamov A."/>
            <person name="Simmons B.A."/>
            <person name="Magnuson J.K."/>
            <person name="Henrissat B."/>
            <person name="Mortensen U.H."/>
            <person name="Larsen T.O."/>
            <person name="Devries R.P."/>
            <person name="Grigoriev I.V."/>
            <person name="Machida M."/>
            <person name="Baker S.E."/>
            <person name="Andersen M.R."/>
        </authorList>
    </citation>
    <scope>NUCLEOTIDE SEQUENCE [LARGE SCALE GENOMIC DNA]</scope>
    <source>
        <strain evidence="2 3">CBS 151.66</strain>
    </source>
</reference>
<protein>
    <submittedName>
        <fullName evidence="2">Uncharacterized protein</fullName>
    </submittedName>
</protein>
<evidence type="ECO:0000313" key="2">
    <source>
        <dbReference type="EMBL" id="KAB8069856.1"/>
    </source>
</evidence>
<evidence type="ECO:0000313" key="3">
    <source>
        <dbReference type="Proteomes" id="UP000326565"/>
    </source>
</evidence>
<proteinExistence type="predicted"/>
<feature type="region of interest" description="Disordered" evidence="1">
    <location>
        <begin position="26"/>
        <end position="49"/>
    </location>
</feature>
<keyword evidence="3" id="KW-1185">Reference proteome</keyword>
<dbReference type="Proteomes" id="UP000326565">
    <property type="component" value="Unassembled WGS sequence"/>
</dbReference>
<evidence type="ECO:0000256" key="1">
    <source>
        <dbReference type="SAM" id="MobiDB-lite"/>
    </source>
</evidence>
<sequence>MNNHYPSRPLYAIEEEVTPQDHEILRHGGTSSNIERLPSRLQQSKMQPRSLKKQVEDLAYEISYLKAELSWHSETKHALLQFQEQVYDIFHKIEDALGQVNVRLQNAEQRYLSFWGLEDCDSRSGDMI</sequence>
<organism evidence="2 3">
    <name type="scientific">Aspergillus leporis</name>
    <dbReference type="NCBI Taxonomy" id="41062"/>
    <lineage>
        <taxon>Eukaryota</taxon>
        <taxon>Fungi</taxon>
        <taxon>Dikarya</taxon>
        <taxon>Ascomycota</taxon>
        <taxon>Pezizomycotina</taxon>
        <taxon>Eurotiomycetes</taxon>
        <taxon>Eurotiomycetidae</taxon>
        <taxon>Eurotiales</taxon>
        <taxon>Aspergillaceae</taxon>
        <taxon>Aspergillus</taxon>
        <taxon>Aspergillus subgen. Circumdati</taxon>
    </lineage>
</organism>
<gene>
    <name evidence="2" type="ORF">BDV29DRAFT_198372</name>
</gene>
<dbReference type="AlphaFoldDB" id="A0A5N5WMT0"/>
<name>A0A5N5WMT0_9EURO</name>